<evidence type="ECO:0000313" key="1">
    <source>
        <dbReference type="EMBL" id="KZV31341.1"/>
    </source>
</evidence>
<name>A0A2Z7BH81_9LAMI</name>
<dbReference type="PANTHER" id="PTHR33052">
    <property type="entry name" value="DUF4228 DOMAIN PROTEIN-RELATED"/>
    <property type="match status" value="1"/>
</dbReference>
<dbReference type="OrthoDB" id="693945at2759"/>
<dbReference type="Proteomes" id="UP000250235">
    <property type="component" value="Unassembled WGS sequence"/>
</dbReference>
<dbReference type="AlphaFoldDB" id="A0A2Z7BH81"/>
<accession>A0A2Z7BH81</accession>
<evidence type="ECO:0000313" key="2">
    <source>
        <dbReference type="Proteomes" id="UP000250235"/>
    </source>
</evidence>
<organism evidence="1 2">
    <name type="scientific">Dorcoceras hygrometricum</name>
    <dbReference type="NCBI Taxonomy" id="472368"/>
    <lineage>
        <taxon>Eukaryota</taxon>
        <taxon>Viridiplantae</taxon>
        <taxon>Streptophyta</taxon>
        <taxon>Embryophyta</taxon>
        <taxon>Tracheophyta</taxon>
        <taxon>Spermatophyta</taxon>
        <taxon>Magnoliopsida</taxon>
        <taxon>eudicotyledons</taxon>
        <taxon>Gunneridae</taxon>
        <taxon>Pentapetalae</taxon>
        <taxon>asterids</taxon>
        <taxon>lamiids</taxon>
        <taxon>Lamiales</taxon>
        <taxon>Gesneriaceae</taxon>
        <taxon>Didymocarpoideae</taxon>
        <taxon>Trichosporeae</taxon>
        <taxon>Loxocarpinae</taxon>
        <taxon>Dorcoceras</taxon>
    </lineage>
</organism>
<reference evidence="1 2" key="1">
    <citation type="journal article" date="2015" name="Proc. Natl. Acad. Sci. U.S.A.">
        <title>The resurrection genome of Boea hygrometrica: A blueprint for survival of dehydration.</title>
        <authorList>
            <person name="Xiao L."/>
            <person name="Yang G."/>
            <person name="Zhang L."/>
            <person name="Yang X."/>
            <person name="Zhao S."/>
            <person name="Ji Z."/>
            <person name="Zhou Q."/>
            <person name="Hu M."/>
            <person name="Wang Y."/>
            <person name="Chen M."/>
            <person name="Xu Y."/>
            <person name="Jin H."/>
            <person name="Xiao X."/>
            <person name="Hu G."/>
            <person name="Bao F."/>
            <person name="Hu Y."/>
            <person name="Wan P."/>
            <person name="Li L."/>
            <person name="Deng X."/>
            <person name="Kuang T."/>
            <person name="Xiang C."/>
            <person name="Zhu J.K."/>
            <person name="Oliver M.J."/>
            <person name="He Y."/>
        </authorList>
    </citation>
    <scope>NUCLEOTIDE SEQUENCE [LARGE SCALE GENOMIC DNA]</scope>
    <source>
        <strain evidence="2">cv. XS01</strain>
    </source>
</reference>
<dbReference type="EMBL" id="KV007509">
    <property type="protein sequence ID" value="KZV31341.1"/>
    <property type="molecule type" value="Genomic_DNA"/>
</dbReference>
<proteinExistence type="predicted"/>
<keyword evidence="2" id="KW-1185">Reference proteome</keyword>
<dbReference type="InterPro" id="IPR025322">
    <property type="entry name" value="PADRE_dom"/>
</dbReference>
<protein>
    <submittedName>
        <fullName evidence="1">Uncharacterized protein</fullName>
    </submittedName>
</protein>
<sequence>MGVCFSSQPADQKPKPCANVVSVDGQLRQYSLPVTASRVLGSESSSPESIFLCDSDSLCFDDYIPPLDGELELHPDQIYFVLSTSKLQYRLAASDMAALAVKASIALDKINSRRGRSKARISPVLVAEEHPQSNYQIQNKVSFESPLRVVSRSGSTRKLQRFTSRRAKLAVRSFRIRLSTIYEGSAD</sequence>
<dbReference type="Pfam" id="PF14009">
    <property type="entry name" value="PADRE"/>
    <property type="match status" value="1"/>
</dbReference>
<gene>
    <name evidence="1" type="ORF">F511_05445</name>
</gene>